<accession>A0A1I7RW49</accession>
<protein>
    <submittedName>
        <fullName evidence="2">(pine wood nematode) hypothetical protein</fullName>
    </submittedName>
</protein>
<reference evidence="3" key="2">
    <citation type="submission" date="2020-08" db="EMBL/GenBank/DDBJ databases">
        <authorList>
            <person name="Kikuchi T."/>
        </authorList>
    </citation>
    <scope>NUCLEOTIDE SEQUENCE</scope>
    <source>
        <strain evidence="2">Ka4C1</strain>
    </source>
</reference>
<dbReference type="Proteomes" id="UP000582659">
    <property type="component" value="Unassembled WGS sequence"/>
</dbReference>
<organism evidence="4 6">
    <name type="scientific">Bursaphelenchus xylophilus</name>
    <name type="common">Pinewood nematode worm</name>
    <name type="synonym">Aphelenchoides xylophilus</name>
    <dbReference type="NCBI Taxonomy" id="6326"/>
    <lineage>
        <taxon>Eukaryota</taxon>
        <taxon>Metazoa</taxon>
        <taxon>Ecdysozoa</taxon>
        <taxon>Nematoda</taxon>
        <taxon>Chromadorea</taxon>
        <taxon>Rhabditida</taxon>
        <taxon>Tylenchina</taxon>
        <taxon>Tylenchomorpha</taxon>
        <taxon>Aphelenchoidea</taxon>
        <taxon>Aphelenchoididae</taxon>
        <taxon>Bursaphelenchus</taxon>
    </lineage>
</organism>
<reference evidence="6" key="1">
    <citation type="submission" date="2016-11" db="UniProtKB">
        <authorList>
            <consortium name="WormBaseParasite"/>
        </authorList>
    </citation>
    <scope>IDENTIFICATION</scope>
</reference>
<gene>
    <name evidence="2" type="ORF">BXYJ_LOCUS3584</name>
</gene>
<name>A0A1I7RW49_BURXY</name>
<keyword evidence="5" id="KW-1185">Reference proteome</keyword>
<dbReference type="Proteomes" id="UP000095284">
    <property type="component" value="Unplaced"/>
</dbReference>
<dbReference type="AlphaFoldDB" id="A0A1I7RW49"/>
<evidence type="ECO:0000256" key="1">
    <source>
        <dbReference type="SAM" id="MobiDB-lite"/>
    </source>
</evidence>
<evidence type="ECO:0000313" key="5">
    <source>
        <dbReference type="Proteomes" id="UP000659654"/>
    </source>
</evidence>
<dbReference type="WBParaSite" id="BXY_0496200.1">
    <property type="protein sequence ID" value="BXY_0496200.1"/>
    <property type="gene ID" value="BXY_0496200"/>
</dbReference>
<evidence type="ECO:0000313" key="4">
    <source>
        <dbReference type="Proteomes" id="UP000095284"/>
    </source>
</evidence>
<dbReference type="EMBL" id="CAJFDI010000002">
    <property type="protein sequence ID" value="CAD5214547.1"/>
    <property type="molecule type" value="Genomic_DNA"/>
</dbReference>
<evidence type="ECO:0000313" key="2">
    <source>
        <dbReference type="EMBL" id="CAD5214547.1"/>
    </source>
</evidence>
<proteinExistence type="predicted"/>
<dbReference type="EMBL" id="CAJFCV020000002">
    <property type="protein sequence ID" value="CAG9095125.1"/>
    <property type="molecule type" value="Genomic_DNA"/>
</dbReference>
<feature type="region of interest" description="Disordered" evidence="1">
    <location>
        <begin position="1"/>
        <end position="36"/>
    </location>
</feature>
<sequence length="68" mass="7325">MRSLVPTLGSGAGPKFPAPGPAPGSEPEMLRAEDKSRLRSRGNLCLRAITLRAARRTAEILRARLEIS</sequence>
<evidence type="ECO:0000313" key="3">
    <source>
        <dbReference type="EMBL" id="CAG9095125.1"/>
    </source>
</evidence>
<dbReference type="Proteomes" id="UP000659654">
    <property type="component" value="Unassembled WGS sequence"/>
</dbReference>
<evidence type="ECO:0000313" key="6">
    <source>
        <dbReference type="WBParaSite" id="BXY_0496200.1"/>
    </source>
</evidence>